<dbReference type="EMBL" id="JANPWZ010000068">
    <property type="protein sequence ID" value="KAJ3579695.1"/>
    <property type="molecule type" value="Genomic_DNA"/>
</dbReference>
<dbReference type="Gene3D" id="3.40.390.10">
    <property type="entry name" value="Collagenase (Catalytic Domain)"/>
    <property type="match status" value="1"/>
</dbReference>
<organism evidence="1 2">
    <name type="scientific">Xylaria arbuscula</name>
    <dbReference type="NCBI Taxonomy" id="114810"/>
    <lineage>
        <taxon>Eukaryota</taxon>
        <taxon>Fungi</taxon>
        <taxon>Dikarya</taxon>
        <taxon>Ascomycota</taxon>
        <taxon>Pezizomycotina</taxon>
        <taxon>Sordariomycetes</taxon>
        <taxon>Xylariomycetidae</taxon>
        <taxon>Xylariales</taxon>
        <taxon>Xylariaceae</taxon>
        <taxon>Xylaria</taxon>
    </lineage>
</organism>
<dbReference type="Proteomes" id="UP001148614">
    <property type="component" value="Unassembled WGS sequence"/>
</dbReference>
<dbReference type="SUPFAM" id="SSF55486">
    <property type="entry name" value="Metalloproteases ('zincins'), catalytic domain"/>
    <property type="match status" value="1"/>
</dbReference>
<protein>
    <submittedName>
        <fullName evidence="1">Uncharacterized protein</fullName>
    </submittedName>
</protein>
<dbReference type="AlphaFoldDB" id="A0A9W8NN39"/>
<accession>A0A9W8NN39</accession>
<evidence type="ECO:0000313" key="2">
    <source>
        <dbReference type="Proteomes" id="UP001148614"/>
    </source>
</evidence>
<dbReference type="VEuPathDB" id="FungiDB:F4678DRAFT_460595"/>
<dbReference type="InterPro" id="IPR024079">
    <property type="entry name" value="MetalloPept_cat_dom_sf"/>
</dbReference>
<dbReference type="GO" id="GO:0008237">
    <property type="term" value="F:metallopeptidase activity"/>
    <property type="evidence" value="ECO:0007669"/>
    <property type="project" value="InterPro"/>
</dbReference>
<proteinExistence type="predicted"/>
<gene>
    <name evidence="1" type="ORF">NPX13_g870</name>
</gene>
<sequence>MIDPESCAAHYQFVKDMVEQAFSMAELAVSSVNTVPIDPYADRLLQQLFNAQGIQAKTIIERTFAKGPANNKGERTGILTFEEEKTGGFESIDGDVNEVVIFCDTSRLITTMRDPAHMYDTKARQAVTLIDPCLTAFMYATRFVQQWDSIQICPWFLEYAKAKKYGTSKDIKSLRAKLAMKGLHKLITDAFYMPIDLLSLWDKCMLHEMVHTKVAGMKEDIGGHKGYGWKNCRALSTDDNSRKNADSFALFGSALNWERAGFPIDDDGNFISDPIINQDSSKREVGSEVGRRLAQSWWG</sequence>
<evidence type="ECO:0000313" key="1">
    <source>
        <dbReference type="EMBL" id="KAJ3579695.1"/>
    </source>
</evidence>
<name>A0A9W8NN39_9PEZI</name>
<keyword evidence="2" id="KW-1185">Reference proteome</keyword>
<comment type="caution">
    <text evidence="1">The sequence shown here is derived from an EMBL/GenBank/DDBJ whole genome shotgun (WGS) entry which is preliminary data.</text>
</comment>
<reference evidence="1" key="1">
    <citation type="submission" date="2022-07" db="EMBL/GenBank/DDBJ databases">
        <title>Genome Sequence of Xylaria arbuscula.</title>
        <authorList>
            <person name="Buettner E."/>
        </authorList>
    </citation>
    <scope>NUCLEOTIDE SEQUENCE</scope>
    <source>
        <strain evidence="1">VT107</strain>
    </source>
</reference>